<dbReference type="Proteomes" id="UP000887565">
    <property type="component" value="Unplaced"/>
</dbReference>
<proteinExistence type="predicted"/>
<protein>
    <submittedName>
        <fullName evidence="2">Uncharacterized protein</fullName>
    </submittedName>
</protein>
<sequence>MPGYKALTTNLNLGILIPTALTNPQAPTAPISRNPHAFGAMLTSSAPTMPKIASGSSDKVLNEPIGKISTVQPTPFNRRKLIFESAITISMANVSGDHTAEQRPREVQIIPVAQETIFMKNTYAIYPNQHFPVPWEQHIHYNAEPAPYITMPTDSSCTSSQSSELPLALPALPSSSTISGTALDMRALNQLTSTTNMVIPSKEIASAAPIICGKIKVDDGTVINAHGPVVITMESSFGEHMIKCVILDDDGNDQCIIRTDFLTHPDIHAILNFKENDIKIQDVKLPLKVIALVRSQMELFFNALNINILEEIPEEERVKPPVDYQVATAATDHDLTKHELATLDKSLPCHTD</sequence>
<name>A0A915HX82_ROMCU</name>
<dbReference type="WBParaSite" id="nRc.2.0.1.t06038-RA">
    <property type="protein sequence ID" value="nRc.2.0.1.t06038-RA"/>
    <property type="gene ID" value="nRc.2.0.1.g06038"/>
</dbReference>
<accession>A0A915HX82</accession>
<keyword evidence="1" id="KW-1185">Reference proteome</keyword>
<reference evidence="2" key="1">
    <citation type="submission" date="2022-11" db="UniProtKB">
        <authorList>
            <consortium name="WormBaseParasite"/>
        </authorList>
    </citation>
    <scope>IDENTIFICATION</scope>
</reference>
<organism evidence="1 2">
    <name type="scientific">Romanomermis culicivorax</name>
    <name type="common">Nematode worm</name>
    <dbReference type="NCBI Taxonomy" id="13658"/>
    <lineage>
        <taxon>Eukaryota</taxon>
        <taxon>Metazoa</taxon>
        <taxon>Ecdysozoa</taxon>
        <taxon>Nematoda</taxon>
        <taxon>Enoplea</taxon>
        <taxon>Dorylaimia</taxon>
        <taxon>Mermithida</taxon>
        <taxon>Mermithoidea</taxon>
        <taxon>Mermithidae</taxon>
        <taxon>Romanomermis</taxon>
    </lineage>
</organism>
<evidence type="ECO:0000313" key="2">
    <source>
        <dbReference type="WBParaSite" id="nRc.2.0.1.t06038-RA"/>
    </source>
</evidence>
<dbReference type="AlphaFoldDB" id="A0A915HX82"/>
<evidence type="ECO:0000313" key="1">
    <source>
        <dbReference type="Proteomes" id="UP000887565"/>
    </source>
</evidence>